<protein>
    <submittedName>
        <fullName evidence="7">Glycosyltransferase family 15 protein</fullName>
    </submittedName>
</protein>
<dbReference type="GO" id="GO:0006493">
    <property type="term" value="P:protein O-linked glycosylation"/>
    <property type="evidence" value="ECO:0007669"/>
    <property type="project" value="TreeGrafter"/>
</dbReference>
<dbReference type="GO" id="GO:0000032">
    <property type="term" value="P:cell wall mannoprotein biosynthetic process"/>
    <property type="evidence" value="ECO:0007669"/>
    <property type="project" value="TreeGrafter"/>
</dbReference>
<keyword evidence="4 7" id="KW-0808">Transferase</keyword>
<dbReference type="InterPro" id="IPR002685">
    <property type="entry name" value="Glyco_trans_15"/>
</dbReference>
<evidence type="ECO:0000256" key="6">
    <source>
        <dbReference type="PIRSR" id="PIRSR018153-1"/>
    </source>
</evidence>
<evidence type="ECO:0000256" key="1">
    <source>
        <dbReference type="ARBA" id="ARBA00004606"/>
    </source>
</evidence>
<dbReference type="InterPro" id="IPR029044">
    <property type="entry name" value="Nucleotide-diphossugar_trans"/>
</dbReference>
<dbReference type="GO" id="GO:0005794">
    <property type="term" value="C:Golgi apparatus"/>
    <property type="evidence" value="ECO:0007669"/>
    <property type="project" value="TreeGrafter"/>
</dbReference>
<dbReference type="PANTHER" id="PTHR31121">
    <property type="entry name" value="ALPHA-1,2 MANNOSYLTRANSFERASE KTR1"/>
    <property type="match status" value="1"/>
</dbReference>
<reference evidence="8" key="1">
    <citation type="submission" date="2016-04" db="EMBL/GenBank/DDBJ databases">
        <title>Comparative genomics of biotechnologically important yeasts.</title>
        <authorList>
            <consortium name="DOE Joint Genome Institute"/>
            <person name="Riley R."/>
            <person name="Haridas S."/>
            <person name="Wolfe K.H."/>
            <person name="Lopes M.R."/>
            <person name="Hittinger C.T."/>
            <person name="Goker M."/>
            <person name="Salamov A."/>
            <person name="Wisecaver J."/>
            <person name="Long T.M."/>
            <person name="Aerts A.L."/>
            <person name="Barry K."/>
            <person name="Choi C."/>
            <person name="Clum A."/>
            <person name="Coughlan A.Y."/>
            <person name="Deshpande S."/>
            <person name="Douglass A.P."/>
            <person name="Hanson S.J."/>
            <person name="Klenk H.-P."/>
            <person name="Labutti K."/>
            <person name="Lapidus A."/>
            <person name="Lindquist E."/>
            <person name="Lipzen A."/>
            <person name="Meier-Kolthoff J.P."/>
            <person name="Ohm R.A."/>
            <person name="Otillar R.P."/>
            <person name="Pangilinan J."/>
            <person name="Peng Y."/>
            <person name="Rokas A."/>
            <person name="Rosa C.A."/>
            <person name="Scheuner C."/>
            <person name="Sibirny A.A."/>
            <person name="Slot J.C."/>
            <person name="Stielow J.B."/>
            <person name="Sun H."/>
            <person name="Kurtzman C.P."/>
            <person name="Blackwell M."/>
            <person name="Grigoriev I.V."/>
            <person name="Jeffries T.W."/>
        </authorList>
    </citation>
    <scope>NUCLEOTIDE SEQUENCE [LARGE SCALE GENOMIC DNA]</scope>
    <source>
        <strain evidence="8">NRRL YB-2248</strain>
    </source>
</reference>
<comment type="subcellular location">
    <subcellularLocation>
        <location evidence="1">Membrane</location>
        <topology evidence="1">Single-pass type II membrane protein</topology>
    </subcellularLocation>
</comment>
<feature type="non-terminal residue" evidence="7">
    <location>
        <position position="1"/>
    </location>
</feature>
<keyword evidence="3" id="KW-0328">Glycosyltransferase</keyword>
<sequence length="327" mass="38634">GTEYSKENATIVTLCRNEDLYSMLETIQNFEDRFNSKFGYTWTFLNNEPFTEEFKALTSNICSGSTKYGLIPEYQWSYPDRINLKKVKDARKKMANLPYGSLESYNHMCRYFSGFFYKHGLLNEFKYYWRVEPDVKLYCDIDYDVFKYMRVNKKKYGFSVSLFEEPATIGTLWPTIRTFLKSTGGAGVKKNNLMDFISIDNGQTYNTCHFWSNFEIGDMDFWRSKEYESFFQYLDESGGFFYERWGDAPIHTIGAALFLDASEFHFFEDVSYFHNPVLTCPENDDMRLKGKCSCDPSKDFNAHFYVSCMDNYFKALNQDLPKHWGQY</sequence>
<evidence type="ECO:0000256" key="5">
    <source>
        <dbReference type="ARBA" id="ARBA00022968"/>
    </source>
</evidence>
<dbReference type="SUPFAM" id="SSF53448">
    <property type="entry name" value="Nucleotide-diphospho-sugar transferases"/>
    <property type="match status" value="1"/>
</dbReference>
<dbReference type="GO" id="GO:0000026">
    <property type="term" value="F:alpha-1,2-mannosyltransferase activity"/>
    <property type="evidence" value="ECO:0007669"/>
    <property type="project" value="TreeGrafter"/>
</dbReference>
<dbReference type="GO" id="GO:0006487">
    <property type="term" value="P:protein N-linked glycosylation"/>
    <property type="evidence" value="ECO:0007669"/>
    <property type="project" value="TreeGrafter"/>
</dbReference>
<proteinExistence type="inferred from homology"/>
<feature type="non-terminal residue" evidence="7">
    <location>
        <position position="327"/>
    </location>
</feature>
<dbReference type="Pfam" id="PF01793">
    <property type="entry name" value="Glyco_transf_15"/>
    <property type="match status" value="1"/>
</dbReference>
<evidence type="ECO:0000256" key="3">
    <source>
        <dbReference type="ARBA" id="ARBA00022676"/>
    </source>
</evidence>
<evidence type="ECO:0000313" key="7">
    <source>
        <dbReference type="EMBL" id="ODV83915.1"/>
    </source>
</evidence>
<evidence type="ECO:0000256" key="4">
    <source>
        <dbReference type="ARBA" id="ARBA00022679"/>
    </source>
</evidence>
<keyword evidence="5" id="KW-0735">Signal-anchor</keyword>
<comment type="similarity">
    <text evidence="2">Belongs to the glycosyltransferase 15 family.</text>
</comment>
<dbReference type="GO" id="GO:0016020">
    <property type="term" value="C:membrane"/>
    <property type="evidence" value="ECO:0007669"/>
    <property type="project" value="UniProtKB-SubCell"/>
</dbReference>
<dbReference type="PIRSF" id="PIRSF018153">
    <property type="entry name" value="Glyco_trans_15"/>
    <property type="match status" value="1"/>
</dbReference>
<gene>
    <name evidence="7" type="ORF">CANARDRAFT_179577</name>
</gene>
<dbReference type="Gene3D" id="3.90.550.10">
    <property type="entry name" value="Spore Coat Polysaccharide Biosynthesis Protein SpsA, Chain A"/>
    <property type="match status" value="1"/>
</dbReference>
<dbReference type="EMBL" id="KV453860">
    <property type="protein sequence ID" value="ODV83915.1"/>
    <property type="molecule type" value="Genomic_DNA"/>
</dbReference>
<evidence type="ECO:0000256" key="2">
    <source>
        <dbReference type="ARBA" id="ARBA00007677"/>
    </source>
</evidence>
<feature type="active site" description="Nucleophile" evidence="6">
    <location>
        <position position="215"/>
    </location>
</feature>
<accession>A0A1E4SWM7</accession>
<dbReference type="PANTHER" id="PTHR31121:SF6">
    <property type="entry name" value="ALPHA-1,2 MANNOSYLTRANSFERASE KTR1"/>
    <property type="match status" value="1"/>
</dbReference>
<dbReference type="AlphaFoldDB" id="A0A1E4SWM7"/>
<keyword evidence="8" id="KW-1185">Reference proteome</keyword>
<dbReference type="OrthoDB" id="439943at2759"/>
<dbReference type="FunFam" id="3.90.550.10:FF:000051">
    <property type="entry name" value="Alpha-1,2-mannosyltransferase (Ktr4)"/>
    <property type="match status" value="1"/>
</dbReference>
<keyword evidence="5" id="KW-0812">Transmembrane</keyword>
<evidence type="ECO:0000313" key="8">
    <source>
        <dbReference type="Proteomes" id="UP000094801"/>
    </source>
</evidence>
<organism evidence="7 8">
    <name type="scientific">[Candida] arabinofermentans NRRL YB-2248</name>
    <dbReference type="NCBI Taxonomy" id="983967"/>
    <lineage>
        <taxon>Eukaryota</taxon>
        <taxon>Fungi</taxon>
        <taxon>Dikarya</taxon>
        <taxon>Ascomycota</taxon>
        <taxon>Saccharomycotina</taxon>
        <taxon>Pichiomycetes</taxon>
        <taxon>Pichiales</taxon>
        <taxon>Pichiaceae</taxon>
        <taxon>Ogataea</taxon>
        <taxon>Ogataea/Candida clade</taxon>
    </lineage>
</organism>
<name>A0A1E4SWM7_9ASCO</name>
<dbReference type="Proteomes" id="UP000094801">
    <property type="component" value="Unassembled WGS sequence"/>
</dbReference>